<proteinExistence type="predicted"/>
<accession>K2KHH4</accession>
<evidence type="ECO:0008006" key="3">
    <source>
        <dbReference type="Google" id="ProtNLM"/>
    </source>
</evidence>
<gene>
    <name evidence="1" type="ORF">B3C1_03915</name>
</gene>
<evidence type="ECO:0000313" key="2">
    <source>
        <dbReference type="Proteomes" id="UP000006755"/>
    </source>
</evidence>
<protein>
    <recommendedName>
        <fullName evidence="3">DUF1853 family protein</fullName>
    </recommendedName>
</protein>
<dbReference type="EMBL" id="AMRI01000004">
    <property type="protein sequence ID" value="EKE76710.1"/>
    <property type="molecule type" value="Genomic_DNA"/>
</dbReference>
<dbReference type="AlphaFoldDB" id="K2KHH4"/>
<keyword evidence="2" id="KW-1185">Reference proteome</keyword>
<sequence>MVRWVLNRPPLLALGKSAHLPAPGQLDLEALAQQLGRTQRLGQRFEWLVAAILAGSGRYQILAKDSPLVVDKRTLGAPDLILRDNHSGQLEHWELTVKFYLGLPQGWLGPGQRDWLEHKASHLARQQLPLLSTPQAQGWLAERGWAISERRLLSRGLLFGQGPAHDWLAQGHEQGSWFRLGELPAGRWYGLARWQWLAEVDTAQLVPFNGITDQPLMLLDANTGLRHMLVPSDWPQEKGEP</sequence>
<dbReference type="eggNOG" id="COG3782">
    <property type="taxonomic scope" value="Bacteria"/>
</dbReference>
<dbReference type="Pfam" id="PF08907">
    <property type="entry name" value="DUF1853"/>
    <property type="match status" value="1"/>
</dbReference>
<dbReference type="STRING" id="745411.B3C1_03915"/>
<name>K2KHH4_9GAMM</name>
<reference evidence="1 2" key="1">
    <citation type="journal article" date="2012" name="J. Bacteriol.">
        <title>Genome Sequence of Gallaecimonas xiamenensis Type Strain 3-C-1.</title>
        <authorList>
            <person name="Lai Q."/>
            <person name="Wang L."/>
            <person name="Wang W."/>
            <person name="Shao Z."/>
        </authorList>
    </citation>
    <scope>NUCLEOTIDE SEQUENCE [LARGE SCALE GENOMIC DNA]</scope>
    <source>
        <strain evidence="1 2">3-C-1</strain>
    </source>
</reference>
<evidence type="ECO:0000313" key="1">
    <source>
        <dbReference type="EMBL" id="EKE76710.1"/>
    </source>
</evidence>
<dbReference type="Proteomes" id="UP000006755">
    <property type="component" value="Unassembled WGS sequence"/>
</dbReference>
<dbReference type="InterPro" id="IPR015003">
    <property type="entry name" value="DUF1853"/>
</dbReference>
<comment type="caution">
    <text evidence="1">The sequence shown here is derived from an EMBL/GenBank/DDBJ whole genome shotgun (WGS) entry which is preliminary data.</text>
</comment>
<organism evidence="1 2">
    <name type="scientific">Gallaecimonas xiamenensis 3-C-1</name>
    <dbReference type="NCBI Taxonomy" id="745411"/>
    <lineage>
        <taxon>Bacteria</taxon>
        <taxon>Pseudomonadati</taxon>
        <taxon>Pseudomonadota</taxon>
        <taxon>Gammaproteobacteria</taxon>
        <taxon>Enterobacterales</taxon>
        <taxon>Gallaecimonadaceae</taxon>
        <taxon>Gallaecimonas</taxon>
    </lineage>
</organism>